<dbReference type="PANTHER" id="PTHR30520:SF6">
    <property type="entry name" value="FORMATE_NITRATE FAMILY TRANSPORTER (EUROFUNG)"/>
    <property type="match status" value="1"/>
</dbReference>
<feature type="transmembrane region" description="Helical" evidence="6">
    <location>
        <begin position="67"/>
        <end position="95"/>
    </location>
</feature>
<dbReference type="OrthoDB" id="9786493at2"/>
<proteinExistence type="inferred from homology"/>
<feature type="transmembrane region" description="Helical" evidence="6">
    <location>
        <begin position="186"/>
        <end position="212"/>
    </location>
</feature>
<keyword evidence="4 6" id="KW-0472">Membrane</keyword>
<dbReference type="EMBL" id="PVXO01000027">
    <property type="protein sequence ID" value="PRR79421.1"/>
    <property type="molecule type" value="Genomic_DNA"/>
</dbReference>
<evidence type="ECO:0000256" key="6">
    <source>
        <dbReference type="SAM" id="Phobius"/>
    </source>
</evidence>
<comment type="subcellular location">
    <subcellularLocation>
        <location evidence="1">Membrane</location>
        <topology evidence="1">Multi-pass membrane protein</topology>
    </subcellularLocation>
</comment>
<dbReference type="RefSeq" id="WP_106063047.1">
    <property type="nucleotide sequence ID" value="NZ_PVXO01000027.1"/>
</dbReference>
<dbReference type="PANTHER" id="PTHR30520">
    <property type="entry name" value="FORMATE TRANSPORTER-RELATED"/>
    <property type="match status" value="1"/>
</dbReference>
<evidence type="ECO:0000256" key="5">
    <source>
        <dbReference type="ARBA" id="ARBA00049660"/>
    </source>
</evidence>
<dbReference type="AlphaFoldDB" id="A0A2T0B6A4"/>
<feature type="transmembrane region" description="Helical" evidence="6">
    <location>
        <begin position="107"/>
        <end position="128"/>
    </location>
</feature>
<evidence type="ECO:0000256" key="2">
    <source>
        <dbReference type="ARBA" id="ARBA00022692"/>
    </source>
</evidence>
<dbReference type="InterPro" id="IPR000292">
    <property type="entry name" value="For/NO2_transpt"/>
</dbReference>
<accession>A0A2T0B6A4</accession>
<feature type="transmembrane region" description="Helical" evidence="6">
    <location>
        <begin position="31"/>
        <end position="55"/>
    </location>
</feature>
<organism evidence="7 8">
    <name type="scientific">Clostridium liquoris</name>
    <dbReference type="NCBI Taxonomy" id="1289519"/>
    <lineage>
        <taxon>Bacteria</taxon>
        <taxon>Bacillati</taxon>
        <taxon>Bacillota</taxon>
        <taxon>Clostridia</taxon>
        <taxon>Eubacteriales</taxon>
        <taxon>Clostridiaceae</taxon>
        <taxon>Clostridium</taxon>
    </lineage>
</organism>
<name>A0A2T0B6A4_9CLOT</name>
<evidence type="ECO:0000256" key="1">
    <source>
        <dbReference type="ARBA" id="ARBA00004141"/>
    </source>
</evidence>
<keyword evidence="2 6" id="KW-0812">Transmembrane</keyword>
<evidence type="ECO:0000313" key="7">
    <source>
        <dbReference type="EMBL" id="PRR79421.1"/>
    </source>
</evidence>
<keyword evidence="3 6" id="KW-1133">Transmembrane helix</keyword>
<keyword evidence="8" id="KW-1185">Reference proteome</keyword>
<dbReference type="PROSITE" id="PS01005">
    <property type="entry name" value="FORMATE_NITRITE_TP_1"/>
    <property type="match status" value="1"/>
</dbReference>
<dbReference type="Gene3D" id="1.20.1080.10">
    <property type="entry name" value="Glycerol uptake facilitator protein"/>
    <property type="match status" value="1"/>
</dbReference>
<dbReference type="GO" id="GO:0015499">
    <property type="term" value="F:formate transmembrane transporter activity"/>
    <property type="evidence" value="ECO:0007669"/>
    <property type="project" value="TreeGrafter"/>
</dbReference>
<evidence type="ECO:0000313" key="8">
    <source>
        <dbReference type="Proteomes" id="UP000239706"/>
    </source>
</evidence>
<evidence type="ECO:0000256" key="3">
    <source>
        <dbReference type="ARBA" id="ARBA00022989"/>
    </source>
</evidence>
<protein>
    <submittedName>
        <fullName evidence="7">Putative formate transporter 1</fullName>
    </submittedName>
</protein>
<dbReference type="Pfam" id="PF01226">
    <property type="entry name" value="Form_Nir_trans"/>
    <property type="match status" value="1"/>
</dbReference>
<comment type="caution">
    <text evidence="7">The sequence shown here is derived from an EMBL/GenBank/DDBJ whole genome shotgun (WGS) entry which is preliminary data.</text>
</comment>
<dbReference type="InterPro" id="IPR023271">
    <property type="entry name" value="Aquaporin-like"/>
</dbReference>
<feature type="transmembrane region" description="Helical" evidence="6">
    <location>
        <begin position="155"/>
        <end position="174"/>
    </location>
</feature>
<sequence>MEKSMLNPNELCQAGINSAIGKSKLSSTQTILLGILAGAFIALGGFCSTVASHSISNFSISKLVSGLVFPVGLILVIICGAELFTGNCLMITAFLDKKIKLKSMLRNWILVYFSNFIGALIVVLLLYFSGSMGLNSGKLGATVIKTAYAKSTLTALKAFCSGILCNIIVCLAVWGSYAAKDVAGKIAIIWFPIMTFVVSGFEHSVANMYFLFVGLLAKNNPIYAKASLLSNSELSKINMGTILHNLTWVTLGNIIGGALFIGTVYWIVYGKNSSNEKASNKKIANIPTNMIENK</sequence>
<evidence type="ECO:0000256" key="4">
    <source>
        <dbReference type="ARBA" id="ARBA00023136"/>
    </source>
</evidence>
<comment type="similarity">
    <text evidence="5">Belongs to the FNT transporter (TC 1.A.16) family.</text>
</comment>
<dbReference type="InterPro" id="IPR024002">
    <property type="entry name" value="For/NO2_transpt_CS"/>
</dbReference>
<dbReference type="PROSITE" id="PS01006">
    <property type="entry name" value="FORMATE_NITRITE_TP_2"/>
    <property type="match status" value="1"/>
</dbReference>
<dbReference type="NCBIfam" id="TIGR00790">
    <property type="entry name" value="fnt"/>
    <property type="match status" value="1"/>
</dbReference>
<dbReference type="Proteomes" id="UP000239706">
    <property type="component" value="Unassembled WGS sequence"/>
</dbReference>
<dbReference type="GO" id="GO:0005886">
    <property type="term" value="C:plasma membrane"/>
    <property type="evidence" value="ECO:0007669"/>
    <property type="project" value="TreeGrafter"/>
</dbReference>
<feature type="transmembrane region" description="Helical" evidence="6">
    <location>
        <begin position="246"/>
        <end position="268"/>
    </location>
</feature>
<reference evidence="7 8" key="1">
    <citation type="submission" date="2018-03" db="EMBL/GenBank/DDBJ databases">
        <title>Genome sequence of Clostridium liquoris DSM 100320.</title>
        <authorList>
            <person name="Poehlein A."/>
            <person name="Daniel R."/>
        </authorList>
    </citation>
    <scope>NUCLEOTIDE SEQUENCE [LARGE SCALE GENOMIC DNA]</scope>
    <source>
        <strain evidence="7 8">DSM 100320</strain>
    </source>
</reference>
<gene>
    <name evidence="7" type="primary">focA</name>
    <name evidence="7" type="ORF">CLLI_09010</name>
</gene>